<dbReference type="Gene3D" id="3.40.50.2300">
    <property type="match status" value="1"/>
</dbReference>
<dbReference type="RefSeq" id="WP_377043432.1">
    <property type="nucleotide sequence ID" value="NZ_JBHLUN010000005.1"/>
</dbReference>
<gene>
    <name evidence="3" type="ORF">ACFFGY_05565</name>
</gene>
<keyword evidence="1" id="KW-0597">Phosphoprotein</keyword>
<proteinExistence type="predicted"/>
<evidence type="ECO:0000259" key="2">
    <source>
        <dbReference type="PROSITE" id="PS50110"/>
    </source>
</evidence>
<accession>A0ABV6JPR0</accession>
<evidence type="ECO:0000313" key="3">
    <source>
        <dbReference type="EMBL" id="MFC0407707.1"/>
    </source>
</evidence>
<dbReference type="Proteomes" id="UP001589865">
    <property type="component" value="Unassembled WGS sequence"/>
</dbReference>
<evidence type="ECO:0000256" key="1">
    <source>
        <dbReference type="PROSITE-ProRule" id="PRU00169"/>
    </source>
</evidence>
<feature type="domain" description="Response regulatory" evidence="2">
    <location>
        <begin position="11"/>
        <end position="124"/>
    </location>
</feature>
<organism evidence="3 4">
    <name type="scientific">Roseomonas elaeocarpi</name>
    <dbReference type="NCBI Taxonomy" id="907779"/>
    <lineage>
        <taxon>Bacteria</taxon>
        <taxon>Pseudomonadati</taxon>
        <taxon>Pseudomonadota</taxon>
        <taxon>Alphaproteobacteria</taxon>
        <taxon>Acetobacterales</taxon>
        <taxon>Roseomonadaceae</taxon>
        <taxon>Roseomonas</taxon>
    </lineage>
</organism>
<reference evidence="3 4" key="1">
    <citation type="submission" date="2024-09" db="EMBL/GenBank/DDBJ databases">
        <authorList>
            <person name="Sun Q."/>
            <person name="Mori K."/>
        </authorList>
    </citation>
    <scope>NUCLEOTIDE SEQUENCE [LARGE SCALE GENOMIC DNA]</scope>
    <source>
        <strain evidence="3 4">TBRC 5777</strain>
    </source>
</reference>
<comment type="caution">
    <text evidence="3">The sequence shown here is derived from an EMBL/GenBank/DDBJ whole genome shotgun (WGS) entry which is preliminary data.</text>
</comment>
<feature type="modified residue" description="4-aspartylphosphate" evidence="1">
    <location>
        <position position="63"/>
    </location>
</feature>
<keyword evidence="4" id="KW-1185">Reference proteome</keyword>
<sequence length="125" mass="13086">MATAGPLTGRRILVLEDEYIIAVEMESWLSEAGAAVIGPFARADEALAALADGKAAVDAGVLDINLGRGGTAYPVAARMDALGVPYVFATGNNLEADDPSFRGRPRLEKPVSARSLIRMVSELVS</sequence>
<dbReference type="SUPFAM" id="SSF52172">
    <property type="entry name" value="CheY-like"/>
    <property type="match status" value="1"/>
</dbReference>
<dbReference type="EMBL" id="JBHLUN010000005">
    <property type="protein sequence ID" value="MFC0407707.1"/>
    <property type="molecule type" value="Genomic_DNA"/>
</dbReference>
<dbReference type="PROSITE" id="PS50110">
    <property type="entry name" value="RESPONSE_REGULATORY"/>
    <property type="match status" value="1"/>
</dbReference>
<dbReference type="InterPro" id="IPR001789">
    <property type="entry name" value="Sig_transdc_resp-reg_receiver"/>
</dbReference>
<evidence type="ECO:0000313" key="4">
    <source>
        <dbReference type="Proteomes" id="UP001589865"/>
    </source>
</evidence>
<protein>
    <submittedName>
        <fullName evidence="3">Response regulator</fullName>
    </submittedName>
</protein>
<dbReference type="InterPro" id="IPR011006">
    <property type="entry name" value="CheY-like_superfamily"/>
</dbReference>
<name>A0ABV6JPR0_9PROT</name>